<gene>
    <name evidence="2" type="ORF">BDK92_6581</name>
</gene>
<reference evidence="2 3" key="1">
    <citation type="submission" date="2018-10" db="EMBL/GenBank/DDBJ databases">
        <title>Sequencing the genomes of 1000 actinobacteria strains.</title>
        <authorList>
            <person name="Klenk H.-P."/>
        </authorList>
    </citation>
    <scope>NUCLEOTIDE SEQUENCE [LARGE SCALE GENOMIC DNA]</scope>
    <source>
        <strain evidence="2 3">DSM 45175</strain>
    </source>
</reference>
<sequence>MTGPEQPRTDHRLALHYRRLLLAYPSDYRRERGEELLDTLLATAPPGRRRPAVREAANLLRHGLRCRLGRPTSGGIVIVAGFTALLFGFLGSVAGSWLGWQAARPLPDSAEAAAIARTALPTRLPVHQMRRDELFFYDDPTDAWTIVSGGDDYTPGRVEFGFESDQDARTLASDVRGRLDASGWEVSDVEFHGERAFGEGATLYARRDGLTVWYSDLGAGATPRLDLTIVRARPTTPLPLAVLGGLVGALVGWLLAGWVSRRTAGRHRFVQVLVGLQVGLVFVGMFPAFLISTLVVVVSALEDPGWMPAPPWLGFAYLGRLPALLALLPALGVLGLALLPRRESKPAGLATG</sequence>
<accession>A0A495JT24</accession>
<name>A0A495JT24_9ACTN</name>
<dbReference type="RefSeq" id="WP_121160190.1">
    <property type="nucleotide sequence ID" value="NZ_RBKT01000001.1"/>
</dbReference>
<feature type="transmembrane region" description="Helical" evidence="1">
    <location>
        <begin position="272"/>
        <end position="301"/>
    </location>
</feature>
<feature type="transmembrane region" description="Helical" evidence="1">
    <location>
        <begin position="240"/>
        <end position="260"/>
    </location>
</feature>
<keyword evidence="1" id="KW-0812">Transmembrane</keyword>
<feature type="transmembrane region" description="Helical" evidence="1">
    <location>
        <begin position="75"/>
        <end position="100"/>
    </location>
</feature>
<evidence type="ECO:0000313" key="2">
    <source>
        <dbReference type="EMBL" id="RKR92147.1"/>
    </source>
</evidence>
<evidence type="ECO:0000256" key="1">
    <source>
        <dbReference type="SAM" id="Phobius"/>
    </source>
</evidence>
<dbReference type="EMBL" id="RBKT01000001">
    <property type="protein sequence ID" value="RKR92147.1"/>
    <property type="molecule type" value="Genomic_DNA"/>
</dbReference>
<keyword evidence="3" id="KW-1185">Reference proteome</keyword>
<proteinExistence type="predicted"/>
<feature type="transmembrane region" description="Helical" evidence="1">
    <location>
        <begin position="321"/>
        <end position="339"/>
    </location>
</feature>
<protein>
    <submittedName>
        <fullName evidence="2">Uncharacterized protein</fullName>
    </submittedName>
</protein>
<keyword evidence="1" id="KW-1133">Transmembrane helix</keyword>
<dbReference type="Proteomes" id="UP000277671">
    <property type="component" value="Unassembled WGS sequence"/>
</dbReference>
<dbReference type="OrthoDB" id="3397817at2"/>
<organism evidence="2 3">
    <name type="scientific">Micromonospora pisi</name>
    <dbReference type="NCBI Taxonomy" id="589240"/>
    <lineage>
        <taxon>Bacteria</taxon>
        <taxon>Bacillati</taxon>
        <taxon>Actinomycetota</taxon>
        <taxon>Actinomycetes</taxon>
        <taxon>Micromonosporales</taxon>
        <taxon>Micromonosporaceae</taxon>
        <taxon>Micromonospora</taxon>
    </lineage>
</organism>
<comment type="caution">
    <text evidence="2">The sequence shown here is derived from an EMBL/GenBank/DDBJ whole genome shotgun (WGS) entry which is preliminary data.</text>
</comment>
<dbReference type="AlphaFoldDB" id="A0A495JT24"/>
<evidence type="ECO:0000313" key="3">
    <source>
        <dbReference type="Proteomes" id="UP000277671"/>
    </source>
</evidence>
<keyword evidence="1" id="KW-0472">Membrane</keyword>